<feature type="domain" description="FtsK" evidence="5">
    <location>
        <begin position="1020"/>
        <end position="1206"/>
    </location>
</feature>
<keyword evidence="3 4" id="KW-0067">ATP-binding</keyword>
<proteinExistence type="predicted"/>
<gene>
    <name evidence="6" type="ORF">EA71_02921</name>
</gene>
<dbReference type="Proteomes" id="UP000252797">
    <property type="component" value="Unassembled WGS sequence"/>
</dbReference>
<dbReference type="GO" id="GO:0005524">
    <property type="term" value="F:ATP binding"/>
    <property type="evidence" value="ECO:0007669"/>
    <property type="project" value="UniProtKB-UniRule"/>
</dbReference>
<dbReference type="GO" id="GO:0003677">
    <property type="term" value="F:DNA binding"/>
    <property type="evidence" value="ECO:0007669"/>
    <property type="project" value="InterPro"/>
</dbReference>
<dbReference type="InterPro" id="IPR050206">
    <property type="entry name" value="FtsK/SpoIIIE/SftA"/>
</dbReference>
<dbReference type="CDD" id="cd01127">
    <property type="entry name" value="TrwB_TraG_TraD_VirD4"/>
    <property type="match status" value="1"/>
</dbReference>
<evidence type="ECO:0000256" key="4">
    <source>
        <dbReference type="PROSITE-ProRule" id="PRU00289"/>
    </source>
</evidence>
<dbReference type="EMBL" id="LEPB01000007">
    <property type="protein sequence ID" value="RCA09604.1"/>
    <property type="molecule type" value="Genomic_DNA"/>
</dbReference>
<dbReference type="RefSeq" id="WP_113846394.1">
    <property type="nucleotide sequence ID" value="NZ_LEPB01000007.1"/>
</dbReference>
<evidence type="ECO:0000256" key="2">
    <source>
        <dbReference type="ARBA" id="ARBA00022741"/>
    </source>
</evidence>
<name>A0A367CAT7_9ENTE</name>
<evidence type="ECO:0000256" key="1">
    <source>
        <dbReference type="ARBA" id="ARBA00022737"/>
    </source>
</evidence>
<sequence length="1505" mass="170512">MISTNETTHSYPIIPNFDDQIISKEAVLYDVFVFGDTFHHFEMSPTNAVLQFEGGMIELTHENLFFNQQKWETPMIRYNGERFFAVPHQSLNVFTTNLPYDKLIISENKGSDIAFPTTAFAIIGPKMKNSPMKEEDFFLSLSVDQECVYLNEQRIFNGTYTLKVGDRLIIGGIAMEYRPKQLKLTEIYQQVTLNPWKLLPQAFEPEVPMNFPDFRRSPRILLQQPTEKIAIQLPESLMDTGKSDIIRTILPPLGMLVVSGATSLLSGGNPLMMVGMGSASLLTAALSVSSYFTNKKDFAHKKVEREENYQSYLLEKTAELDRLAQKQQQTFDYHFPDLEKLAQLVTNYSPRIYEKTINNADYLEFSLGTGDLTSSYEVAFDGEQAKDPLVLFAKGHIVDPYSVVKKAPIRTNLQKQTLGLVGTYPVLRIAVSSILFQLASFHSYHDLEMIALLPEEQYDKDWKKWRWLPHFQIHSLNLRGLIHNAQSRDMVLNSFYQLMNKRKQALREAGGNNKIQFSPHFVFTILDDSWLAGHGLNEFLAEDMSDYGVTVIWGKEAEAMLPETVTTLVKYTSSESGQLVNEKNVYLAKDFKPYRLPEKYPLDQAIRHLANLHHVEVEKNAIPESVGFLEMYQVKEVEELQASTRWQSANTAKSLAVPLGYRGKDDLVSLNLHERAHGPHGLVAGTTGSGKSEIVQSYVLSLAINFAPEDVGFLPIDFKGGGMANLFANLPHLLGSITNLDGAGSARALASIRAELQKRQRYFGKYGVNHINGYTKLYKAGKEIHDPEEKKKYPSEPLPHLFLISDEFAELKANEPEFMAELVSTARIGRSLGVHLILATQKPSGVVDDQIWSNSRFKLALKVQDASDSNEILKTPDAANITLPGRAYLQVGNNEIYELFQSAWSGATYDPESVNEEKVDERIWKINDLGQYELLTTDLSEDEEVGVVQDEEQQTELEAIVDYLAAVAKQTQATLPEKPWLPLLETEICTPPISREKEWQATRELTVPFAFMDIPSRQAQETFFFDFNEFSHIAIYGSAGFGKSVALQTLVMNLARKNTPEQLHVYLFDFGTNGLLPLKDLPHVADLVHLEENEKLVKCVKKIRQELTKRKEEFSLYGVSSLSQYESKSGNSLPVEVIVLDSYDPLRESPLEEAVESVLNQLLREGASLGMYLVATALRADSFKISMTSNIPTGIVLYLVEDNAVKDIVGRDALIPHEITGRIQLKLDEPIVMQVYLPTEGNNDIERLNNLEAEIKEIDQVWSGDRPAKIPMAPKRLTAKEFYSYPEVEKHLSEGNLPFGMSLETTEIVAFSPVEDGYCVIADDTPSQTEFLNRTIIEGFKELQQQYYRLVFDYGNQYESTTAFDQIVSDNEYNQTALELLGEIDNRLEINTTPREKMLVYIPEVVPFSEKSLLFEDQVKKILKNASKVGIYFIFQSPKSKLDIAFDDVSKLLRNNPPTGLVGSRLTDQEYIKVKSNFSEAELEYDQHNFYARRKAERIKLISEW</sequence>
<dbReference type="PROSITE" id="PS50901">
    <property type="entry name" value="FTSK"/>
    <property type="match status" value="2"/>
</dbReference>
<organism evidence="6 7">
    <name type="scientific">Enterococcus durans</name>
    <dbReference type="NCBI Taxonomy" id="53345"/>
    <lineage>
        <taxon>Bacteria</taxon>
        <taxon>Bacillati</taxon>
        <taxon>Bacillota</taxon>
        <taxon>Bacilli</taxon>
        <taxon>Lactobacillales</taxon>
        <taxon>Enterococcaceae</taxon>
        <taxon>Enterococcus</taxon>
    </lineage>
</organism>
<feature type="domain" description="FtsK" evidence="5">
    <location>
        <begin position="665"/>
        <end position="870"/>
    </location>
</feature>
<comment type="caution">
    <text evidence="6">The sequence shown here is derived from an EMBL/GenBank/DDBJ whole genome shotgun (WGS) entry which is preliminary data.</text>
</comment>
<dbReference type="SUPFAM" id="SSF52540">
    <property type="entry name" value="P-loop containing nucleoside triphosphate hydrolases"/>
    <property type="match status" value="2"/>
</dbReference>
<accession>A0A367CAT7</accession>
<feature type="binding site" evidence="4">
    <location>
        <begin position="1037"/>
        <end position="1044"/>
    </location>
    <ligand>
        <name>ATP</name>
        <dbReference type="ChEBI" id="CHEBI:30616"/>
    </ligand>
</feature>
<dbReference type="InterPro" id="IPR027417">
    <property type="entry name" value="P-loop_NTPase"/>
</dbReference>
<reference evidence="6 7" key="1">
    <citation type="submission" date="2015-06" db="EMBL/GenBank/DDBJ databases">
        <title>The Genome Sequence of Enterococcus durans 4EA1.</title>
        <authorList>
            <consortium name="The Broad Institute Genomics Platform"/>
            <consortium name="The Broad Institute Genome Sequencing Center for Infectious Disease"/>
            <person name="Earl A.M."/>
            <person name="Van Tyne D."/>
            <person name="Lebreton F."/>
            <person name="Saavedra J.T."/>
            <person name="Gilmore M.S."/>
            <person name="Manson Mcguire A."/>
            <person name="Clock S."/>
            <person name="Crupain M."/>
            <person name="Rangan U."/>
            <person name="Young S."/>
            <person name="Abouelleil A."/>
            <person name="Cao P."/>
            <person name="Chapman S.B."/>
            <person name="Griggs A."/>
            <person name="Priest M."/>
            <person name="Shea T."/>
            <person name="Wortman J."/>
            <person name="Nusbaum C."/>
            <person name="Birren B."/>
        </authorList>
    </citation>
    <scope>NUCLEOTIDE SEQUENCE [LARGE SCALE GENOMIC DNA]</scope>
    <source>
        <strain evidence="6 7">4EA1</strain>
    </source>
</reference>
<evidence type="ECO:0000313" key="7">
    <source>
        <dbReference type="Proteomes" id="UP000252797"/>
    </source>
</evidence>
<dbReference type="GO" id="GO:0007059">
    <property type="term" value="P:chromosome segregation"/>
    <property type="evidence" value="ECO:0007669"/>
    <property type="project" value="UniProtKB-KW"/>
</dbReference>
<evidence type="ECO:0000259" key="5">
    <source>
        <dbReference type="PROSITE" id="PS50901"/>
    </source>
</evidence>
<dbReference type="PANTHER" id="PTHR22683">
    <property type="entry name" value="SPORULATION PROTEIN RELATED"/>
    <property type="match status" value="1"/>
</dbReference>
<keyword evidence="2 4" id="KW-0547">Nucleotide-binding</keyword>
<dbReference type="GO" id="GO:0016020">
    <property type="term" value="C:membrane"/>
    <property type="evidence" value="ECO:0007669"/>
    <property type="project" value="UniProtKB-SubCell"/>
</dbReference>
<dbReference type="Pfam" id="PF01580">
    <property type="entry name" value="FtsK_SpoIIIE"/>
    <property type="match status" value="2"/>
</dbReference>
<keyword evidence="1" id="KW-0677">Repeat</keyword>
<protein>
    <submittedName>
        <fullName evidence="6">Type VII secretion protein EssC</fullName>
    </submittedName>
</protein>
<evidence type="ECO:0000256" key="3">
    <source>
        <dbReference type="ARBA" id="ARBA00022840"/>
    </source>
</evidence>
<dbReference type="InterPro" id="IPR023839">
    <property type="entry name" value="Firmicutes_EssC_C"/>
</dbReference>
<evidence type="ECO:0000313" key="6">
    <source>
        <dbReference type="EMBL" id="RCA09604.1"/>
    </source>
</evidence>
<dbReference type="NCBIfam" id="TIGR03928">
    <property type="entry name" value="T7_EssCb_Firm"/>
    <property type="match status" value="1"/>
</dbReference>
<dbReference type="InterPro" id="IPR002543">
    <property type="entry name" value="FtsK_dom"/>
</dbReference>
<dbReference type="PANTHER" id="PTHR22683:SF1">
    <property type="entry name" value="TYPE VII SECRETION SYSTEM PROTEIN ESSC"/>
    <property type="match status" value="1"/>
</dbReference>
<dbReference type="Gene3D" id="3.40.50.300">
    <property type="entry name" value="P-loop containing nucleotide triphosphate hydrolases"/>
    <property type="match status" value="2"/>
</dbReference>
<feature type="binding site" evidence="4">
    <location>
        <begin position="685"/>
        <end position="692"/>
    </location>
    <ligand>
        <name>ATP</name>
        <dbReference type="ChEBI" id="CHEBI:30616"/>
    </ligand>
</feature>